<sequence length="740" mass="81991">MFSKNQLLQKAQLILGQIFGSKDLSVVFFIIAILAIIIIPLPSFILDFMLSISMALSILIILIGLYIKKPTDFSAFPTLLLLVTLYRLALNVATTRMILTEGNKGPMAVSDIITAFGEFVVGGNYVIGIIVFCILVIVNLMVVTNGSTRVTEVKARFQLDSLPGKQMAIDADMNAGLIDEHEAKRRRDALAQEADFYGAMDGASKFVKGDAIAGIIITIVNIVGGFLIGIFQYDMSISDSASTFTILTIGDGLVGQIPALIISTATGIIITRSTKGEEDNFAKDLVTQLVNSQKIVTILATILFVGSLIPGFPHGSLIFISLVFYTIAYLMGEGEKKSIFSFVDNFFKKKKDPTSASTPTPQKPIDISSHTAPPKPQKSEEEIEREEEAIINDVLKLEVLELFLGYQLIKLADVKQNGDLLERIRGIRKKIASDFGFLVPKIRIKDNLQLSPTHYEFFLKGVKIGEGDVMPDHFLAMDTGYVGTPINGIPTKEPAFGMDALWIEAKDKEEAIIQGYTVIDPSTVVSTHISELIKQYAPEFITKDEVKKLLNRLSDIYPAIIEEANKLPTGVIRQVLQELLKEKIPIRDMLTILECVTDIAQAVQNNIPIIVEQVRTRLARTITNLFKSDDGTIKLLIFNNETEHALITKIKDQGSNSTLLLTISETQKLKESIEESMLKVVQMGISPVILLVDNKLRRPLYEKLEQYKVDVVVLSHTELDPNVNFEIIDKPIEIDFKGQQ</sequence>
<dbReference type="Gene3D" id="1.10.8.540">
    <property type="entry name" value="FHIPEP family, domain 3"/>
    <property type="match status" value="1"/>
</dbReference>
<keyword evidence="9" id="KW-0966">Cell projection</keyword>
<gene>
    <name evidence="7 9" type="primary">flhA</name>
    <name evidence="9" type="ORF">CQA58_04455</name>
</gene>
<dbReference type="Proteomes" id="UP000257045">
    <property type="component" value="Unassembled WGS sequence"/>
</dbReference>
<feature type="transmembrane region" description="Helical" evidence="7">
    <location>
        <begin position="253"/>
        <end position="271"/>
    </location>
</feature>
<keyword evidence="6 7" id="KW-0472">Membrane</keyword>
<comment type="caution">
    <text evidence="7">Lacks conserved residue(s) required for the propagation of feature annotation.</text>
</comment>
<accession>A0A3D8IZT0</accession>
<dbReference type="GO" id="GO:0009306">
    <property type="term" value="P:protein secretion"/>
    <property type="evidence" value="ECO:0007669"/>
    <property type="project" value="InterPro"/>
</dbReference>
<dbReference type="RefSeq" id="WP_115569527.1">
    <property type="nucleotide sequence ID" value="NZ_NXLV01000006.1"/>
</dbReference>
<dbReference type="GO" id="GO:0005886">
    <property type="term" value="C:plasma membrane"/>
    <property type="evidence" value="ECO:0007669"/>
    <property type="project" value="UniProtKB-SubCell"/>
</dbReference>
<feature type="transmembrane region" description="Helical" evidence="7">
    <location>
        <begin position="119"/>
        <end position="142"/>
    </location>
</feature>
<feature type="region of interest" description="Disordered" evidence="8">
    <location>
        <begin position="350"/>
        <end position="383"/>
    </location>
</feature>
<feature type="transmembrane region" description="Helical" evidence="7">
    <location>
        <begin position="24"/>
        <end position="42"/>
    </location>
</feature>
<feature type="transmembrane region" description="Helical" evidence="7">
    <location>
        <begin position="211"/>
        <end position="233"/>
    </location>
</feature>
<evidence type="ECO:0000256" key="2">
    <source>
        <dbReference type="ARBA" id="ARBA00008835"/>
    </source>
</evidence>
<keyword evidence="7" id="KW-0813">Transport</keyword>
<dbReference type="Pfam" id="PF00771">
    <property type="entry name" value="FHIPEP"/>
    <property type="match status" value="1"/>
</dbReference>
<keyword evidence="10" id="KW-1185">Reference proteome</keyword>
<dbReference type="Gene3D" id="3.40.50.12790">
    <property type="entry name" value="FHIPEP family, domain 4"/>
    <property type="match status" value="1"/>
</dbReference>
<protein>
    <recommendedName>
        <fullName evidence="7">Flagellar biosynthesis protein FlhA</fullName>
    </recommendedName>
</protein>
<comment type="similarity">
    <text evidence="2 7">Belongs to the FHIPEP (flagella/HR/invasion proteins export pore) family.</text>
</comment>
<feature type="transmembrane region" description="Helical" evidence="7">
    <location>
        <begin position="48"/>
        <end position="67"/>
    </location>
</feature>
<dbReference type="PANTHER" id="PTHR30161:SF1">
    <property type="entry name" value="FLAGELLAR BIOSYNTHESIS PROTEIN FLHA-RELATED"/>
    <property type="match status" value="1"/>
</dbReference>
<keyword evidence="9" id="KW-0282">Flagellum</keyword>
<name>A0A3D8IZT0_9HELI</name>
<evidence type="ECO:0000256" key="8">
    <source>
        <dbReference type="SAM" id="MobiDB-lite"/>
    </source>
</evidence>
<evidence type="ECO:0000256" key="1">
    <source>
        <dbReference type="ARBA" id="ARBA00004651"/>
    </source>
</evidence>
<comment type="subcellular location">
    <subcellularLocation>
        <location evidence="1 7">Cell membrane</location>
        <topology evidence="1 7">Multi-pass membrane protein</topology>
    </subcellularLocation>
</comment>
<organism evidence="9 10">
    <name type="scientific">Helicobacter brantae</name>
    <dbReference type="NCBI Taxonomy" id="375927"/>
    <lineage>
        <taxon>Bacteria</taxon>
        <taxon>Pseudomonadati</taxon>
        <taxon>Campylobacterota</taxon>
        <taxon>Epsilonproteobacteria</taxon>
        <taxon>Campylobacterales</taxon>
        <taxon>Helicobacteraceae</taxon>
        <taxon>Helicobacter</taxon>
    </lineage>
</organism>
<dbReference type="Gene3D" id="3.40.30.60">
    <property type="entry name" value="FHIPEP family, domain 1"/>
    <property type="match status" value="1"/>
</dbReference>
<keyword evidence="7" id="KW-1005">Bacterial flagellum biogenesis</keyword>
<dbReference type="EMBL" id="NXLV01000006">
    <property type="protein sequence ID" value="RDU70782.1"/>
    <property type="molecule type" value="Genomic_DNA"/>
</dbReference>
<evidence type="ECO:0000313" key="10">
    <source>
        <dbReference type="Proteomes" id="UP000257045"/>
    </source>
</evidence>
<dbReference type="OrthoDB" id="9759185at2"/>
<evidence type="ECO:0000313" key="9">
    <source>
        <dbReference type="EMBL" id="RDU70782.1"/>
    </source>
</evidence>
<dbReference type="NCBIfam" id="TIGR01398">
    <property type="entry name" value="FlhA"/>
    <property type="match status" value="1"/>
</dbReference>
<keyword evidence="9" id="KW-0969">Cilium</keyword>
<dbReference type="PANTHER" id="PTHR30161">
    <property type="entry name" value="FLAGELLAR EXPORT PROTEIN, MEMBRANE FLHA SUBUNIT-RELATED"/>
    <property type="match status" value="1"/>
</dbReference>
<keyword evidence="5 7" id="KW-1133">Transmembrane helix</keyword>
<evidence type="ECO:0000256" key="4">
    <source>
        <dbReference type="ARBA" id="ARBA00022692"/>
    </source>
</evidence>
<dbReference type="PIRSF" id="PIRSF005419">
    <property type="entry name" value="FlhA"/>
    <property type="match status" value="1"/>
</dbReference>
<keyword evidence="4 7" id="KW-0812">Transmembrane</keyword>
<comment type="function">
    <text evidence="7">Required for formation of the rod structure of the flagellar apparatus. Together with FliI and FliH, may constitute the export apparatus of flagellin.</text>
</comment>
<proteinExistence type="inferred from homology"/>
<dbReference type="GO" id="GO:0044780">
    <property type="term" value="P:bacterial-type flagellum assembly"/>
    <property type="evidence" value="ECO:0007669"/>
    <property type="project" value="InterPro"/>
</dbReference>
<evidence type="ECO:0000256" key="7">
    <source>
        <dbReference type="RuleBase" id="RU364093"/>
    </source>
</evidence>
<dbReference type="InterPro" id="IPR042193">
    <property type="entry name" value="FHIPEP_3"/>
</dbReference>
<dbReference type="InterPro" id="IPR042196">
    <property type="entry name" value="FHIPEP_4"/>
</dbReference>
<evidence type="ECO:0000256" key="5">
    <source>
        <dbReference type="ARBA" id="ARBA00022989"/>
    </source>
</evidence>
<feature type="transmembrane region" description="Helical" evidence="7">
    <location>
        <begin position="79"/>
        <end position="99"/>
    </location>
</feature>
<dbReference type="PRINTS" id="PR00949">
    <property type="entry name" value="TYPE3IMAPROT"/>
</dbReference>
<keyword evidence="3 7" id="KW-1003">Cell membrane</keyword>
<dbReference type="AlphaFoldDB" id="A0A3D8IZT0"/>
<evidence type="ECO:0000256" key="6">
    <source>
        <dbReference type="ARBA" id="ARBA00023136"/>
    </source>
</evidence>
<evidence type="ECO:0000256" key="3">
    <source>
        <dbReference type="ARBA" id="ARBA00022475"/>
    </source>
</evidence>
<keyword evidence="7" id="KW-0653">Protein transport</keyword>
<reference evidence="9 10" key="1">
    <citation type="submission" date="2018-04" db="EMBL/GenBank/DDBJ databases">
        <title>Novel Campyloabacter and Helicobacter Species and Strains.</title>
        <authorList>
            <person name="Mannion A.J."/>
            <person name="Shen Z."/>
            <person name="Fox J.G."/>
        </authorList>
    </citation>
    <scope>NUCLEOTIDE SEQUENCE [LARGE SCALE GENOMIC DNA]</scope>
    <source>
        <strain evidence="9 10">MIT 04-9366</strain>
    </source>
</reference>
<dbReference type="InterPro" id="IPR001712">
    <property type="entry name" value="T3SS_FHIPEP"/>
</dbReference>
<dbReference type="InterPro" id="IPR042194">
    <property type="entry name" value="FHIPEP_1"/>
</dbReference>
<dbReference type="InterPro" id="IPR006301">
    <property type="entry name" value="FlhA"/>
</dbReference>
<keyword evidence="7" id="KW-1006">Bacterial flagellum protein export</keyword>
<comment type="caution">
    <text evidence="9">The sequence shown here is derived from an EMBL/GenBank/DDBJ whole genome shotgun (WGS) entry which is preliminary data.</text>
</comment>